<accession>A0ABN4HT38</accession>
<dbReference type="Proteomes" id="UP000063429">
    <property type="component" value="Chromosome"/>
</dbReference>
<reference evidence="3" key="1">
    <citation type="journal article" date="2015" name="Genome Announc.">
        <title>Complete Genome Sequence of Herbaspirillum hiltneri N3 (DSM 17495), Isolated from Surface-Sterilized Wheat Roots.</title>
        <authorList>
            <person name="Guizelini D."/>
            <person name="Saizaki P.M."/>
            <person name="Coimbra N.A."/>
            <person name="Weiss V.A."/>
            <person name="Faoro H."/>
            <person name="Sfeir M.Z."/>
            <person name="Baura V.A."/>
            <person name="Monteiro R.A."/>
            <person name="Chubatsu L.S."/>
            <person name="Souza E.M."/>
            <person name="Cruz L.M."/>
            <person name="Pedrosa F.O."/>
            <person name="Raittz R.T."/>
            <person name="Marchaukoski J.N."/>
            <person name="Steffens M.B."/>
        </authorList>
    </citation>
    <scope>NUCLEOTIDE SEQUENCE [LARGE SCALE GENOMIC DNA]</scope>
    <source>
        <strain evidence="3">N3</strain>
    </source>
</reference>
<organism evidence="2 3">
    <name type="scientific">Herbaspirillum hiltneri N3</name>
    <dbReference type="NCBI Taxonomy" id="1262470"/>
    <lineage>
        <taxon>Bacteria</taxon>
        <taxon>Pseudomonadati</taxon>
        <taxon>Pseudomonadota</taxon>
        <taxon>Betaproteobacteria</taxon>
        <taxon>Burkholderiales</taxon>
        <taxon>Oxalobacteraceae</taxon>
        <taxon>Herbaspirillum</taxon>
    </lineage>
</organism>
<evidence type="ECO:0000313" key="2">
    <source>
        <dbReference type="EMBL" id="AKZ61707.1"/>
    </source>
</evidence>
<dbReference type="InterPro" id="IPR014976">
    <property type="entry name" value="AbpA_HamA_C"/>
</dbReference>
<proteinExistence type="predicted"/>
<gene>
    <name evidence="2" type="ORF">F506_02600</name>
</gene>
<evidence type="ECO:0000259" key="1">
    <source>
        <dbReference type="Pfam" id="PF08878"/>
    </source>
</evidence>
<keyword evidence="3" id="KW-1185">Reference proteome</keyword>
<dbReference type="Pfam" id="PF08878">
    <property type="entry name" value="HamA"/>
    <property type="match status" value="1"/>
</dbReference>
<name>A0ABN4HT38_9BURK</name>
<dbReference type="RefSeq" id="WP_053195205.1">
    <property type="nucleotide sequence ID" value="NZ_CP011409.1"/>
</dbReference>
<dbReference type="EMBL" id="CP011409">
    <property type="protein sequence ID" value="AKZ61707.1"/>
    <property type="molecule type" value="Genomic_DNA"/>
</dbReference>
<feature type="domain" description="Anti-bacteriophage protein A/HamA C-terminal" evidence="1">
    <location>
        <begin position="18"/>
        <end position="271"/>
    </location>
</feature>
<protein>
    <recommendedName>
        <fullName evidence="1">Anti-bacteriophage protein A/HamA C-terminal domain-containing protein</fullName>
    </recommendedName>
</protein>
<evidence type="ECO:0000313" key="3">
    <source>
        <dbReference type="Proteomes" id="UP000063429"/>
    </source>
</evidence>
<sequence length="275" mass="30320">MVRSLSPKPEYLQNFKQIGTLSLGSGEKCDVWELAIAADAACLSEWAKRFRQTYCSDEDLDILREGTGKSRAEYLLELVFPDKSEKPGPAVRSGDFAELLVADYVEFVLGYWVPRGKYAEKGSRDESVKGVDIIGFQCDDPEQPKPTDEMLTFEAKAQLGGGKYKDRLQVAVDDSGKDYLRAGETLAAMKRRMHMAGENISMRVVQRFQNAVDRPYRLLSGAAAILSDEAFDPGAISGTNVAKHNNAANLKLISIKGNALMTLAHTLYQRAADEA</sequence>